<evidence type="ECO:0000259" key="4">
    <source>
        <dbReference type="Pfam" id="PF02582"/>
    </source>
</evidence>
<evidence type="ECO:0000313" key="5">
    <source>
        <dbReference type="EMBL" id="EPQ52128.1"/>
    </source>
</evidence>
<dbReference type="OMA" id="FHFEYDM"/>
<protein>
    <submittedName>
        <fullName evidence="5">DUF155-domain-containing protein</fullName>
    </submittedName>
</protein>
<feature type="compositionally biased region" description="Polar residues" evidence="2">
    <location>
        <begin position="195"/>
        <end position="223"/>
    </location>
</feature>
<dbReference type="InterPro" id="IPR003734">
    <property type="entry name" value="DUF155"/>
</dbReference>
<evidence type="ECO:0000256" key="3">
    <source>
        <dbReference type="SAM" id="Phobius"/>
    </source>
</evidence>
<dbReference type="EMBL" id="KB469308">
    <property type="protein sequence ID" value="EPQ52128.1"/>
    <property type="molecule type" value="Genomic_DNA"/>
</dbReference>
<dbReference type="PANTHER" id="PTHR16255:SF4">
    <property type="entry name" value="SPORULATION PROTEIN RMD8"/>
    <property type="match status" value="1"/>
</dbReference>
<evidence type="ECO:0000256" key="1">
    <source>
        <dbReference type="ARBA" id="ARBA00008306"/>
    </source>
</evidence>
<keyword evidence="3" id="KW-0472">Membrane</keyword>
<name>S7PXA0_GLOTA</name>
<keyword evidence="3" id="KW-0812">Transmembrane</keyword>
<feature type="region of interest" description="Disordered" evidence="2">
    <location>
        <begin position="1"/>
        <end position="81"/>
    </location>
</feature>
<feature type="transmembrane region" description="Helical" evidence="3">
    <location>
        <begin position="463"/>
        <end position="488"/>
    </location>
</feature>
<feature type="region of interest" description="Disordered" evidence="2">
    <location>
        <begin position="195"/>
        <end position="249"/>
    </location>
</feature>
<gene>
    <name evidence="5" type="ORF">GLOTRDRAFT_80297</name>
</gene>
<accession>S7PXA0</accession>
<dbReference type="Proteomes" id="UP000030669">
    <property type="component" value="Unassembled WGS sequence"/>
</dbReference>
<dbReference type="Pfam" id="PF02582">
    <property type="entry name" value="DUF155"/>
    <property type="match status" value="1"/>
</dbReference>
<dbReference type="eggNOG" id="KOG2861">
    <property type="taxonomic scope" value="Eukaryota"/>
</dbReference>
<reference evidence="5 6" key="1">
    <citation type="journal article" date="2012" name="Science">
        <title>The Paleozoic origin of enzymatic lignin decomposition reconstructed from 31 fungal genomes.</title>
        <authorList>
            <person name="Floudas D."/>
            <person name="Binder M."/>
            <person name="Riley R."/>
            <person name="Barry K."/>
            <person name="Blanchette R.A."/>
            <person name="Henrissat B."/>
            <person name="Martinez A.T."/>
            <person name="Otillar R."/>
            <person name="Spatafora J.W."/>
            <person name="Yadav J.S."/>
            <person name="Aerts A."/>
            <person name="Benoit I."/>
            <person name="Boyd A."/>
            <person name="Carlson A."/>
            <person name="Copeland A."/>
            <person name="Coutinho P.M."/>
            <person name="de Vries R.P."/>
            <person name="Ferreira P."/>
            <person name="Findley K."/>
            <person name="Foster B."/>
            <person name="Gaskell J."/>
            <person name="Glotzer D."/>
            <person name="Gorecki P."/>
            <person name="Heitman J."/>
            <person name="Hesse C."/>
            <person name="Hori C."/>
            <person name="Igarashi K."/>
            <person name="Jurgens J.A."/>
            <person name="Kallen N."/>
            <person name="Kersten P."/>
            <person name="Kohler A."/>
            <person name="Kuees U."/>
            <person name="Kumar T.K.A."/>
            <person name="Kuo A."/>
            <person name="LaButti K."/>
            <person name="Larrondo L.F."/>
            <person name="Lindquist E."/>
            <person name="Ling A."/>
            <person name="Lombard V."/>
            <person name="Lucas S."/>
            <person name="Lundell T."/>
            <person name="Martin R."/>
            <person name="McLaughlin D.J."/>
            <person name="Morgenstern I."/>
            <person name="Morin E."/>
            <person name="Murat C."/>
            <person name="Nagy L.G."/>
            <person name="Nolan M."/>
            <person name="Ohm R.A."/>
            <person name="Patyshakuliyeva A."/>
            <person name="Rokas A."/>
            <person name="Ruiz-Duenas F.J."/>
            <person name="Sabat G."/>
            <person name="Salamov A."/>
            <person name="Samejima M."/>
            <person name="Schmutz J."/>
            <person name="Slot J.C."/>
            <person name="St John F."/>
            <person name="Stenlid J."/>
            <person name="Sun H."/>
            <person name="Sun S."/>
            <person name="Syed K."/>
            <person name="Tsang A."/>
            <person name="Wiebenga A."/>
            <person name="Young D."/>
            <person name="Pisabarro A."/>
            <person name="Eastwood D.C."/>
            <person name="Martin F."/>
            <person name="Cullen D."/>
            <person name="Grigoriev I.V."/>
            <person name="Hibbett D.S."/>
        </authorList>
    </citation>
    <scope>NUCLEOTIDE SEQUENCE [LARGE SCALE GENOMIC DNA]</scope>
    <source>
        <strain evidence="5 6">ATCC 11539</strain>
    </source>
</reference>
<dbReference type="HOGENOM" id="CLU_011220_3_1_1"/>
<dbReference type="PANTHER" id="PTHR16255">
    <property type="entry name" value="REQUIRED FOR MEIOTIC NUCLEAR DIVISION PROTEIN 1 HOMOLOG"/>
    <property type="match status" value="1"/>
</dbReference>
<proteinExistence type="inferred from homology"/>
<dbReference type="KEGG" id="gtr:GLOTRDRAFT_80297"/>
<evidence type="ECO:0000313" key="6">
    <source>
        <dbReference type="Proteomes" id="UP000030669"/>
    </source>
</evidence>
<evidence type="ECO:0000256" key="2">
    <source>
        <dbReference type="SAM" id="MobiDB-lite"/>
    </source>
</evidence>
<dbReference type="GeneID" id="19308964"/>
<dbReference type="AlphaFoldDB" id="S7PXA0"/>
<feature type="domain" description="DUF155" evidence="4">
    <location>
        <begin position="262"/>
        <end position="438"/>
    </location>
</feature>
<keyword evidence="6" id="KW-1185">Reference proteome</keyword>
<dbReference type="InterPro" id="IPR051624">
    <property type="entry name" value="RMD1/Sad1-interacting"/>
</dbReference>
<feature type="compositionally biased region" description="Basic residues" evidence="2">
    <location>
        <begin position="20"/>
        <end position="34"/>
    </location>
</feature>
<comment type="similarity">
    <text evidence="1">Belongs to the RMD1/sif2 family.</text>
</comment>
<sequence length="525" mass="58500">MATPMPLPKITRTPSAPLPGRRHTRPHAPAKPTRRPSLSTLPTTVAPKAQRTSKTSQKLVVLPSAPQTKPLPGADVEDDTTLGYETDTGVVVRDYKNAGERMSKDQRKKAGFKRLTVYCVADGFKMKLLASFLKREHNVTPRVYDEAMYVMYHLPLLPGYGPNSNLRSSAPPKSPGTQTLLHRMSEAEENGYQGTYFTSQSPEVNQDGYIQSGSPKLSRSVPSETEPETETETEHDANGRGTPRARSQAVSAPVIEDNVAEVIFFSYGVVAFFGMSESQERGILEDVENAGVMLRKFHEEDWEVEEFHYVHDPNIVYPRIYNDFFTFKSPSHLLKISISHALAQSTLLAHYESVTHRVLSAPTTLSIPRQLASSGVLTLRRTEALKLTGRLFKLKRDVNLIGNILDVPELFWDEATLGELYESVREYMEVESRVEVLNEKLGVASDLLDAIHNHLNNSAMERITWIIIWLIVVACLVELGEVLARLVVHATTSKKHVQAAAAAVFSRDDVLRTLDRMMASSPGKV</sequence>
<dbReference type="GO" id="GO:0005739">
    <property type="term" value="C:mitochondrion"/>
    <property type="evidence" value="ECO:0007669"/>
    <property type="project" value="UniProtKB-ARBA"/>
</dbReference>
<dbReference type="RefSeq" id="XP_007869316.1">
    <property type="nucleotide sequence ID" value="XM_007871125.1"/>
</dbReference>
<organism evidence="5 6">
    <name type="scientific">Gloeophyllum trabeum (strain ATCC 11539 / FP-39264 / Madison 617)</name>
    <name type="common">Brown rot fungus</name>
    <dbReference type="NCBI Taxonomy" id="670483"/>
    <lineage>
        <taxon>Eukaryota</taxon>
        <taxon>Fungi</taxon>
        <taxon>Dikarya</taxon>
        <taxon>Basidiomycota</taxon>
        <taxon>Agaricomycotina</taxon>
        <taxon>Agaricomycetes</taxon>
        <taxon>Gloeophyllales</taxon>
        <taxon>Gloeophyllaceae</taxon>
        <taxon>Gloeophyllum</taxon>
    </lineage>
</organism>
<dbReference type="OrthoDB" id="18302at2759"/>
<keyword evidence="3" id="KW-1133">Transmembrane helix</keyword>